<dbReference type="RefSeq" id="WP_111350568.1">
    <property type="nucleotide sequence ID" value="NZ_QLII01000001.1"/>
</dbReference>
<dbReference type="AlphaFoldDB" id="A0A327NV83"/>
<dbReference type="Proteomes" id="UP000249016">
    <property type="component" value="Unassembled WGS sequence"/>
</dbReference>
<proteinExistence type="predicted"/>
<evidence type="ECO:0000313" key="2">
    <source>
        <dbReference type="Proteomes" id="UP000249016"/>
    </source>
</evidence>
<dbReference type="InterPro" id="IPR017136">
    <property type="entry name" value="UCP037205"/>
</dbReference>
<dbReference type="EMBL" id="QLII01000001">
    <property type="protein sequence ID" value="RAI78595.1"/>
    <property type="molecule type" value="Genomic_DNA"/>
</dbReference>
<dbReference type="PANTHER" id="PTHR37463">
    <property type="entry name" value="GSL3115 PROTEIN"/>
    <property type="match status" value="1"/>
</dbReference>
<comment type="caution">
    <text evidence="1">The sequence shown here is derived from an EMBL/GenBank/DDBJ whole genome shotgun (WGS) entry which is preliminary data.</text>
</comment>
<reference evidence="1 2" key="1">
    <citation type="submission" date="2018-06" db="EMBL/GenBank/DDBJ databases">
        <title>Spirosoma sp. HMF3257 Genome sequencing and assembly.</title>
        <authorList>
            <person name="Kang H."/>
            <person name="Cha I."/>
            <person name="Kim H."/>
            <person name="Kang J."/>
            <person name="Joh K."/>
        </authorList>
    </citation>
    <scope>NUCLEOTIDE SEQUENCE [LARGE SCALE GENOMIC DNA]</scope>
    <source>
        <strain evidence="1 2">HMF3257</strain>
    </source>
</reference>
<sequence length="53" mass="6362">MQKKRNLPTKICPACNRPFSWRKKWEKNWEYVVYCSDACRGTGKRQKTNPNSK</sequence>
<protein>
    <submittedName>
        <fullName evidence="1">DUF2256 domain-containing protein</fullName>
    </submittedName>
</protein>
<organism evidence="1 2">
    <name type="scientific">Spirosoma telluris</name>
    <dbReference type="NCBI Taxonomy" id="2183553"/>
    <lineage>
        <taxon>Bacteria</taxon>
        <taxon>Pseudomonadati</taxon>
        <taxon>Bacteroidota</taxon>
        <taxon>Cytophagia</taxon>
        <taxon>Cytophagales</taxon>
        <taxon>Cytophagaceae</taxon>
        <taxon>Spirosoma</taxon>
    </lineage>
</organism>
<dbReference type="Pfam" id="PF10013">
    <property type="entry name" value="DUF2256"/>
    <property type="match status" value="1"/>
</dbReference>
<gene>
    <name evidence="1" type="ORF">HMF3257_24940</name>
</gene>
<dbReference type="PANTHER" id="PTHR37463:SF1">
    <property type="entry name" value="DUF2256 DOMAIN-CONTAINING PROTEIN"/>
    <property type="match status" value="1"/>
</dbReference>
<keyword evidence="2" id="KW-1185">Reference proteome</keyword>
<evidence type="ECO:0000313" key="1">
    <source>
        <dbReference type="EMBL" id="RAI78595.1"/>
    </source>
</evidence>
<dbReference type="OrthoDB" id="27194at2"/>
<dbReference type="PIRSF" id="PIRSF037205">
    <property type="entry name" value="UCP037205"/>
    <property type="match status" value="1"/>
</dbReference>
<accession>A0A327NV83</accession>
<name>A0A327NV83_9BACT</name>